<gene>
    <name evidence="2" type="ORF">VTL71DRAFT_5468</name>
</gene>
<evidence type="ECO:0000256" key="1">
    <source>
        <dbReference type="SAM" id="MobiDB-lite"/>
    </source>
</evidence>
<name>A0ABR4C159_9HELO</name>
<feature type="compositionally biased region" description="Low complexity" evidence="1">
    <location>
        <begin position="476"/>
        <end position="505"/>
    </location>
</feature>
<feature type="compositionally biased region" description="Polar residues" evidence="1">
    <location>
        <begin position="225"/>
        <end position="235"/>
    </location>
</feature>
<evidence type="ECO:0000313" key="2">
    <source>
        <dbReference type="EMBL" id="KAL2063663.1"/>
    </source>
</evidence>
<feature type="compositionally biased region" description="Polar residues" evidence="1">
    <location>
        <begin position="1"/>
        <end position="11"/>
    </location>
</feature>
<feature type="region of interest" description="Disordered" evidence="1">
    <location>
        <begin position="476"/>
        <end position="513"/>
    </location>
</feature>
<organism evidence="2 3">
    <name type="scientific">Oculimacula yallundae</name>
    <dbReference type="NCBI Taxonomy" id="86028"/>
    <lineage>
        <taxon>Eukaryota</taxon>
        <taxon>Fungi</taxon>
        <taxon>Dikarya</taxon>
        <taxon>Ascomycota</taxon>
        <taxon>Pezizomycotina</taxon>
        <taxon>Leotiomycetes</taxon>
        <taxon>Helotiales</taxon>
        <taxon>Ploettnerulaceae</taxon>
        <taxon>Oculimacula</taxon>
    </lineage>
</organism>
<feature type="region of interest" description="Disordered" evidence="1">
    <location>
        <begin position="167"/>
        <end position="265"/>
    </location>
</feature>
<feature type="region of interest" description="Disordered" evidence="1">
    <location>
        <begin position="1"/>
        <end position="21"/>
    </location>
</feature>
<comment type="caution">
    <text evidence="2">The sequence shown here is derived from an EMBL/GenBank/DDBJ whole genome shotgun (WGS) entry which is preliminary data.</text>
</comment>
<dbReference type="EMBL" id="JAZHXI010000015">
    <property type="protein sequence ID" value="KAL2063663.1"/>
    <property type="molecule type" value="Genomic_DNA"/>
</dbReference>
<evidence type="ECO:0008006" key="4">
    <source>
        <dbReference type="Google" id="ProtNLM"/>
    </source>
</evidence>
<keyword evidence="3" id="KW-1185">Reference proteome</keyword>
<protein>
    <recommendedName>
        <fullName evidence="4">Myb-like domain-containing protein</fullName>
    </recommendedName>
</protein>
<proteinExistence type="predicted"/>
<dbReference type="Proteomes" id="UP001595075">
    <property type="component" value="Unassembled WGS sequence"/>
</dbReference>
<feature type="compositionally biased region" description="Polar residues" evidence="1">
    <location>
        <begin position="242"/>
        <end position="261"/>
    </location>
</feature>
<accession>A0ABR4C159</accession>
<sequence>MKEIKQQSGQNDAAYPTNYLGRTQAEDFAPYSARSDLSSFNLTPQYDADLVTPVSMTSSPHSTKLIPSMITDPYIKTSPGPLSPPYGNYSPDSDFYQRYNPPMKHKDSSTALHISTTDHSFPPGSPYTCPSPYYGNFGVSAQPQSVKVESSPMFLNSPTMQSVGSYRNNGFYSRNQTPALSTSNYKSNSQTPIQVAPRPYSPPILIAPHPSVLKPATAKSGSGARRQSSKPSNIMSRPLHKASQQKYSPVHHSSGSEVQKCNTKKRRNATPGMYEKLMAAAQIREISPEERMLLQLRYRDGFGWSEIEERYALAFPGGKPKLAAALQMKKMRLVERLQDWTDVEVRKKRALVLSEAANTGKWKTIAKRMPEYGAKNKWSAEGCKKQFEDMQSKDTMSQYEFQAENFRRHSTLSAELTQQSPGQQSWSDDAGSVILSPFSELPSHFVANMSATNMEDTRSRTASDASVEMQIQQQNIRQMQQQIVYQQQNQQSQQQRQYNQSQQSRHNSWASGP</sequence>
<evidence type="ECO:0000313" key="3">
    <source>
        <dbReference type="Proteomes" id="UP001595075"/>
    </source>
</evidence>
<feature type="compositionally biased region" description="Polar residues" evidence="1">
    <location>
        <begin position="167"/>
        <end position="193"/>
    </location>
</feature>
<reference evidence="2 3" key="1">
    <citation type="journal article" date="2024" name="Commun. Biol.">
        <title>Comparative genomic analysis of thermophilic fungi reveals convergent evolutionary adaptations and gene losses.</title>
        <authorList>
            <person name="Steindorff A.S."/>
            <person name="Aguilar-Pontes M.V."/>
            <person name="Robinson A.J."/>
            <person name="Andreopoulos B."/>
            <person name="LaButti K."/>
            <person name="Kuo A."/>
            <person name="Mondo S."/>
            <person name="Riley R."/>
            <person name="Otillar R."/>
            <person name="Haridas S."/>
            <person name="Lipzen A."/>
            <person name="Grimwood J."/>
            <person name="Schmutz J."/>
            <person name="Clum A."/>
            <person name="Reid I.D."/>
            <person name="Moisan M.C."/>
            <person name="Butler G."/>
            <person name="Nguyen T.T.M."/>
            <person name="Dewar K."/>
            <person name="Conant G."/>
            <person name="Drula E."/>
            <person name="Henrissat B."/>
            <person name="Hansel C."/>
            <person name="Singer S."/>
            <person name="Hutchinson M.I."/>
            <person name="de Vries R.P."/>
            <person name="Natvig D.O."/>
            <person name="Powell A.J."/>
            <person name="Tsang A."/>
            <person name="Grigoriev I.V."/>
        </authorList>
    </citation>
    <scope>NUCLEOTIDE SEQUENCE [LARGE SCALE GENOMIC DNA]</scope>
    <source>
        <strain evidence="2 3">CBS 494.80</strain>
    </source>
</reference>